<dbReference type="EMBL" id="JAPAAF010000002">
    <property type="protein sequence ID" value="MCW0481436.1"/>
    <property type="molecule type" value="Genomic_DNA"/>
</dbReference>
<dbReference type="RefSeq" id="WP_282590046.1">
    <property type="nucleotide sequence ID" value="NZ_JAPAAF010000002.1"/>
</dbReference>
<dbReference type="GO" id="GO:0004553">
    <property type="term" value="F:hydrolase activity, hydrolyzing O-glycosyl compounds"/>
    <property type="evidence" value="ECO:0007669"/>
    <property type="project" value="UniProtKB-ARBA"/>
</dbReference>
<dbReference type="Pfam" id="PF13385">
    <property type="entry name" value="Laminin_G_3"/>
    <property type="match status" value="1"/>
</dbReference>
<dbReference type="AlphaFoldDB" id="A0AA41Y4M3"/>
<protein>
    <recommendedName>
        <fullName evidence="4">LamG-like jellyroll fold domain-containing protein</fullName>
    </recommendedName>
</protein>
<dbReference type="InterPro" id="IPR013320">
    <property type="entry name" value="ConA-like_dom_sf"/>
</dbReference>
<dbReference type="InterPro" id="IPR017946">
    <property type="entry name" value="PLC-like_Pdiesterase_TIM-brl"/>
</dbReference>
<evidence type="ECO:0000313" key="2">
    <source>
        <dbReference type="EMBL" id="MCW0481436.1"/>
    </source>
</evidence>
<keyword evidence="1" id="KW-1133">Transmembrane helix</keyword>
<sequence>MLIRLSGYFVGLFLGLALIANHVRAAEDVVLKHYDESIYVISNYSGTDATHKEPRSIKQLLDLNVGGFRFYLEWERQQNKLMLRDSQGNSSPFIDQLHLIKDFLDHHPDRILTLFLDFNVNINELAVLIEESGIHTYLFEYQEKIGWPTLKEIVDTGKRLVIFGMQEHRNSPDWLHYVWDHAVEPYYSILEAPVFIGEFLKGDPKNNLLIYNDYNLPRKPDIPDDTYFNTSQNPYLIEHIKNVWTNTGKTPNFVMLDRFENWITQVLYQLRSFKTVKGTVTFNAQILNYVTWEGTNSLTSGKFCFPAGPGETLTLTPKSPGYRFKPETVVIAEPEQNKVQHFVGMPLEITEGLEAHYNFENGVRDFSINNFHGKALGVEFRNEPERDMYAWFNGKSQVELPKADELKLRDHDFTVAAWVKIDEYKKDKRDYSILGAPGGSYQQSIHLVIRNQRPYFGFYSNDLQGNTRIEAGKWYHLVWRYSKLNGEQAIYVDGRLDSRSLGHPSYKGRDNIYLGLAGYDDQSNLIGSLDDLTIWSRTLGEEEIWSLSKDLVELMPRKNIFIRYPLLSRIGIIFLSLFILWLIYRKLPFRNYRKRFLNTEKLKELETAQDYPERNYIQLFGDFKVVDKAGTDITNQFTPKIKQLFLLILLYSQHSKKGISTKKLSDILWPDLNYQNAKNSRGVTIRKLRLILQSLDEVEILFNIDCWTVRFSKNVYCDYVGCLKLLNENRDHHADFYLDFYKTIRAGEAFKGESHDWLDDFKGNIGNSIVDVLMQFIHKLDPETDHELILKLADRVLVTDPVNDQALSFKLKALVKQNNLNTARFTYEKFATLYEELYNERLALTFDDFLKS</sequence>
<name>A0AA41Y4M3_9BACT</name>
<evidence type="ECO:0000313" key="3">
    <source>
        <dbReference type="Proteomes" id="UP001163821"/>
    </source>
</evidence>
<dbReference type="Pfam" id="PF26146">
    <property type="entry name" value="PI-PLC_X"/>
    <property type="match status" value="1"/>
</dbReference>
<dbReference type="Proteomes" id="UP001163821">
    <property type="component" value="Unassembled WGS sequence"/>
</dbReference>
<gene>
    <name evidence="2" type="ORF">N2K84_01770</name>
</gene>
<evidence type="ECO:0008006" key="4">
    <source>
        <dbReference type="Google" id="ProtNLM"/>
    </source>
</evidence>
<dbReference type="Gene3D" id="2.60.120.200">
    <property type="match status" value="1"/>
</dbReference>
<proteinExistence type="predicted"/>
<keyword evidence="1" id="KW-0812">Transmembrane</keyword>
<accession>A0AA41Y4M3</accession>
<dbReference type="GO" id="GO:0006355">
    <property type="term" value="P:regulation of DNA-templated transcription"/>
    <property type="evidence" value="ECO:0007669"/>
    <property type="project" value="TreeGrafter"/>
</dbReference>
<reference evidence="2" key="1">
    <citation type="submission" date="2022-10" db="EMBL/GenBank/DDBJ databases">
        <title>Gaoshiqiia sediminis gen. nov., sp. nov., isolated from coastal sediment.</title>
        <authorList>
            <person name="Yu W.X."/>
            <person name="Mu D.S."/>
            <person name="Du J.Z."/>
            <person name="Liang Y.Q."/>
        </authorList>
    </citation>
    <scope>NUCLEOTIDE SEQUENCE</scope>
    <source>
        <strain evidence="2">A06</strain>
    </source>
</reference>
<dbReference type="PANTHER" id="PTHR35807:SF1">
    <property type="entry name" value="TRANSCRIPTIONAL REGULATOR REDD"/>
    <property type="match status" value="1"/>
</dbReference>
<dbReference type="SUPFAM" id="SSF49899">
    <property type="entry name" value="Concanavalin A-like lectins/glucanases"/>
    <property type="match status" value="1"/>
</dbReference>
<keyword evidence="1" id="KW-0472">Membrane</keyword>
<organism evidence="2 3">
    <name type="scientific">Gaoshiqia sediminis</name>
    <dbReference type="NCBI Taxonomy" id="2986998"/>
    <lineage>
        <taxon>Bacteria</taxon>
        <taxon>Pseudomonadati</taxon>
        <taxon>Bacteroidota</taxon>
        <taxon>Bacteroidia</taxon>
        <taxon>Marinilabiliales</taxon>
        <taxon>Prolixibacteraceae</taxon>
        <taxon>Gaoshiqia</taxon>
    </lineage>
</organism>
<dbReference type="InterPro" id="IPR051677">
    <property type="entry name" value="AfsR-DnrI-RedD_regulator"/>
</dbReference>
<feature type="transmembrane region" description="Helical" evidence="1">
    <location>
        <begin position="566"/>
        <end position="584"/>
    </location>
</feature>
<evidence type="ECO:0000256" key="1">
    <source>
        <dbReference type="SAM" id="Phobius"/>
    </source>
</evidence>
<dbReference type="PANTHER" id="PTHR35807">
    <property type="entry name" value="TRANSCRIPTIONAL REGULATOR REDD-RELATED"/>
    <property type="match status" value="1"/>
</dbReference>
<dbReference type="GO" id="GO:0006629">
    <property type="term" value="P:lipid metabolic process"/>
    <property type="evidence" value="ECO:0007669"/>
    <property type="project" value="InterPro"/>
</dbReference>
<keyword evidence="3" id="KW-1185">Reference proteome</keyword>
<dbReference type="GO" id="GO:0005975">
    <property type="term" value="P:carbohydrate metabolic process"/>
    <property type="evidence" value="ECO:0007669"/>
    <property type="project" value="UniProtKB-ARBA"/>
</dbReference>
<dbReference type="GO" id="GO:0008081">
    <property type="term" value="F:phosphoric diester hydrolase activity"/>
    <property type="evidence" value="ECO:0007669"/>
    <property type="project" value="InterPro"/>
</dbReference>
<dbReference type="GO" id="GO:0003677">
    <property type="term" value="F:DNA binding"/>
    <property type="evidence" value="ECO:0007669"/>
    <property type="project" value="TreeGrafter"/>
</dbReference>
<comment type="caution">
    <text evidence="2">The sequence shown here is derived from an EMBL/GenBank/DDBJ whole genome shotgun (WGS) entry which is preliminary data.</text>
</comment>
<dbReference type="SUPFAM" id="SSF51695">
    <property type="entry name" value="PLC-like phosphodiesterases"/>
    <property type="match status" value="1"/>
</dbReference>